<dbReference type="GO" id="GO:0006085">
    <property type="term" value="P:acetyl-CoA biosynthetic process"/>
    <property type="evidence" value="ECO:0007669"/>
    <property type="project" value="TreeGrafter"/>
</dbReference>
<evidence type="ECO:0000313" key="1">
    <source>
        <dbReference type="EMBL" id="VDO65781.1"/>
    </source>
</evidence>
<sequence length="49" mass="5679">MPKTRSGKIIRRILRKIANEDYDFGDTSTLLDYSCLETLIKLSKFVINT</sequence>
<dbReference type="GO" id="GO:0003987">
    <property type="term" value="F:acetate-CoA ligase activity"/>
    <property type="evidence" value="ECO:0007669"/>
    <property type="project" value="TreeGrafter"/>
</dbReference>
<evidence type="ECO:0008006" key="3">
    <source>
        <dbReference type="Google" id="ProtNLM"/>
    </source>
</evidence>
<organism evidence="1 2">
    <name type="scientific">Schistosoma margrebowiei</name>
    <dbReference type="NCBI Taxonomy" id="48269"/>
    <lineage>
        <taxon>Eukaryota</taxon>
        <taxon>Metazoa</taxon>
        <taxon>Spiralia</taxon>
        <taxon>Lophotrochozoa</taxon>
        <taxon>Platyhelminthes</taxon>
        <taxon>Trematoda</taxon>
        <taxon>Digenea</taxon>
        <taxon>Strigeidida</taxon>
        <taxon>Schistosomatoidea</taxon>
        <taxon>Schistosomatidae</taxon>
        <taxon>Schistosoma</taxon>
    </lineage>
</organism>
<dbReference type="PANTHER" id="PTHR24095:SF14">
    <property type="entry name" value="ACETYL-COENZYME A SYNTHETASE 1"/>
    <property type="match status" value="1"/>
</dbReference>
<dbReference type="PANTHER" id="PTHR24095">
    <property type="entry name" value="ACETYL-COENZYME A SYNTHETASE"/>
    <property type="match status" value="1"/>
</dbReference>
<keyword evidence="2" id="KW-1185">Reference proteome</keyword>
<gene>
    <name evidence="1" type="ORF">SMRZ_LOCUS5366</name>
</gene>
<dbReference type="Proteomes" id="UP000277204">
    <property type="component" value="Unassembled WGS sequence"/>
</dbReference>
<name>A0A3P7WWS4_9TREM</name>
<dbReference type="AlphaFoldDB" id="A0A3P7WWS4"/>
<reference evidence="1 2" key="1">
    <citation type="submission" date="2018-11" db="EMBL/GenBank/DDBJ databases">
        <authorList>
            <consortium name="Pathogen Informatics"/>
        </authorList>
    </citation>
    <scope>NUCLEOTIDE SEQUENCE [LARGE SCALE GENOMIC DNA]</scope>
    <source>
        <strain evidence="1 2">Zambia</strain>
    </source>
</reference>
<proteinExistence type="predicted"/>
<dbReference type="EMBL" id="UZAI01001842">
    <property type="protein sequence ID" value="VDO65781.1"/>
    <property type="molecule type" value="Genomic_DNA"/>
</dbReference>
<evidence type="ECO:0000313" key="2">
    <source>
        <dbReference type="Proteomes" id="UP000277204"/>
    </source>
</evidence>
<dbReference type="SUPFAM" id="SSF56801">
    <property type="entry name" value="Acetyl-CoA synthetase-like"/>
    <property type="match status" value="1"/>
</dbReference>
<protein>
    <recommendedName>
        <fullName evidence="3">AMP-binding enzyme C-terminal domain-containing protein</fullName>
    </recommendedName>
</protein>
<accession>A0A3P7WWS4</accession>